<keyword evidence="1" id="KW-0678">Repressor</keyword>
<dbReference type="PROSITE" id="PS00552">
    <property type="entry name" value="HTH_MERR_1"/>
    <property type="match status" value="1"/>
</dbReference>
<dbReference type="GO" id="GO:0003700">
    <property type="term" value="F:DNA-binding transcription factor activity"/>
    <property type="evidence" value="ECO:0007669"/>
    <property type="project" value="InterPro"/>
</dbReference>
<sequence length="156" mass="17750">MAAGRTIGRLAKAVGVNVQTVRYYERLHLLGPAGRKPSGYRFYGSDEERRLRFIKNAQALGFSLREIQGLLNLRVSSTARCGDVQRKAQAKLEQVMEKMRELHALARALRSLIRDCRVGQPTEQCPILARLEHEGRRSRKVSKRHRGNEVKATLDE</sequence>
<dbReference type="OrthoDB" id="9808480at2"/>
<dbReference type="PRINTS" id="PR00040">
    <property type="entry name" value="HTHMERR"/>
</dbReference>
<evidence type="ECO:0000313" key="9">
    <source>
        <dbReference type="Proteomes" id="UP000199032"/>
    </source>
</evidence>
<dbReference type="SMART" id="SM00422">
    <property type="entry name" value="HTH_MERR"/>
    <property type="match status" value="1"/>
</dbReference>
<dbReference type="Pfam" id="PF00376">
    <property type="entry name" value="MerR"/>
    <property type="match status" value="1"/>
</dbReference>
<dbReference type="PANTHER" id="PTHR30204:SF69">
    <property type="entry name" value="MERR-FAMILY TRANSCRIPTIONAL REGULATOR"/>
    <property type="match status" value="1"/>
</dbReference>
<dbReference type="InterPro" id="IPR009061">
    <property type="entry name" value="DNA-bd_dom_put_sf"/>
</dbReference>
<organism evidence="8 9">
    <name type="scientific">Candidatus Nitrospira nitrosa</name>
    <dbReference type="NCBI Taxonomy" id="1742972"/>
    <lineage>
        <taxon>Bacteria</taxon>
        <taxon>Pseudomonadati</taxon>
        <taxon>Nitrospirota</taxon>
        <taxon>Nitrospiria</taxon>
        <taxon>Nitrospirales</taxon>
        <taxon>Nitrospiraceae</taxon>
        <taxon>Nitrospira</taxon>
    </lineage>
</organism>
<feature type="domain" description="HTH merR-type" evidence="7">
    <location>
        <begin position="6"/>
        <end position="73"/>
    </location>
</feature>
<dbReference type="STRING" id="1742972.COMA1_10381"/>
<dbReference type="Gene3D" id="1.10.1660.10">
    <property type="match status" value="1"/>
</dbReference>
<dbReference type="CDD" id="cd04770">
    <property type="entry name" value="HTH_HMRTR"/>
    <property type="match status" value="1"/>
</dbReference>
<dbReference type="PANTHER" id="PTHR30204">
    <property type="entry name" value="REDOX-CYCLING DRUG-SENSING TRANSCRIPTIONAL ACTIVATOR SOXR"/>
    <property type="match status" value="1"/>
</dbReference>
<feature type="region of interest" description="Disordered" evidence="6">
    <location>
        <begin position="136"/>
        <end position="156"/>
    </location>
</feature>
<evidence type="ECO:0000256" key="2">
    <source>
        <dbReference type="ARBA" id="ARBA00023015"/>
    </source>
</evidence>
<evidence type="ECO:0000256" key="1">
    <source>
        <dbReference type="ARBA" id="ARBA00022491"/>
    </source>
</evidence>
<evidence type="ECO:0000259" key="7">
    <source>
        <dbReference type="PROSITE" id="PS50937"/>
    </source>
</evidence>
<dbReference type="PROSITE" id="PS50937">
    <property type="entry name" value="HTH_MERR_2"/>
    <property type="match status" value="1"/>
</dbReference>
<dbReference type="RefSeq" id="WP_090742935.1">
    <property type="nucleotide sequence ID" value="NZ_CZQA01000001.1"/>
</dbReference>
<feature type="compositionally biased region" description="Basic residues" evidence="6">
    <location>
        <begin position="136"/>
        <end position="146"/>
    </location>
</feature>
<keyword evidence="9" id="KW-1185">Reference proteome</keyword>
<feature type="compositionally biased region" description="Basic and acidic residues" evidence="6">
    <location>
        <begin position="147"/>
        <end position="156"/>
    </location>
</feature>
<evidence type="ECO:0000256" key="4">
    <source>
        <dbReference type="ARBA" id="ARBA00023163"/>
    </source>
</evidence>
<dbReference type="InterPro" id="IPR047057">
    <property type="entry name" value="MerR_fam"/>
</dbReference>
<reference evidence="8 9" key="1">
    <citation type="submission" date="2015-10" db="EMBL/GenBank/DDBJ databases">
        <authorList>
            <person name="Gilbert D.G."/>
        </authorList>
    </citation>
    <scope>NUCLEOTIDE SEQUENCE [LARGE SCALE GENOMIC DNA]</scope>
    <source>
        <strain evidence="8">COMA1</strain>
    </source>
</reference>
<dbReference type="AlphaFoldDB" id="A0A0S4L5F5"/>
<dbReference type="InterPro" id="IPR015358">
    <property type="entry name" value="Tscrpt_reg_MerR_DNA-bd"/>
</dbReference>
<keyword evidence="2" id="KW-0805">Transcription regulation</keyword>
<keyword evidence="4" id="KW-0804">Transcription</keyword>
<evidence type="ECO:0000256" key="3">
    <source>
        <dbReference type="ARBA" id="ARBA00023125"/>
    </source>
</evidence>
<dbReference type="SUPFAM" id="SSF46955">
    <property type="entry name" value="Putative DNA-binding domain"/>
    <property type="match status" value="1"/>
</dbReference>
<protein>
    <submittedName>
        <fullName evidence="8">Transcriptional regulator, MerR family</fullName>
    </submittedName>
</protein>
<accession>A0A0S4L5F5</accession>
<keyword evidence="5" id="KW-0175">Coiled coil</keyword>
<proteinExistence type="predicted"/>
<evidence type="ECO:0000256" key="5">
    <source>
        <dbReference type="SAM" id="Coils"/>
    </source>
</evidence>
<dbReference type="Pfam" id="PF09278">
    <property type="entry name" value="MerR-DNA-bind"/>
    <property type="match status" value="1"/>
</dbReference>
<keyword evidence="3" id="KW-0238">DNA-binding</keyword>
<gene>
    <name evidence="8" type="ORF">COMA1_10381</name>
</gene>
<feature type="coiled-coil region" evidence="5">
    <location>
        <begin position="85"/>
        <end position="112"/>
    </location>
</feature>
<dbReference type="InterPro" id="IPR000551">
    <property type="entry name" value="MerR-type_HTH_dom"/>
</dbReference>
<evidence type="ECO:0000256" key="6">
    <source>
        <dbReference type="SAM" id="MobiDB-lite"/>
    </source>
</evidence>
<evidence type="ECO:0000313" key="8">
    <source>
        <dbReference type="EMBL" id="CUS32025.1"/>
    </source>
</evidence>
<name>A0A0S4L5F5_9BACT</name>
<dbReference type="EMBL" id="CZQA01000001">
    <property type="protein sequence ID" value="CUS32025.1"/>
    <property type="molecule type" value="Genomic_DNA"/>
</dbReference>
<dbReference type="GO" id="GO:0003677">
    <property type="term" value="F:DNA binding"/>
    <property type="evidence" value="ECO:0007669"/>
    <property type="project" value="UniProtKB-KW"/>
</dbReference>
<dbReference type="Proteomes" id="UP000199032">
    <property type="component" value="Unassembled WGS sequence"/>
</dbReference>